<comment type="caution">
    <text evidence="8">The sequence shown here is derived from an EMBL/GenBank/DDBJ whole genome shotgun (WGS) entry which is preliminary data.</text>
</comment>
<dbReference type="Pfam" id="PF17862">
    <property type="entry name" value="AAA_lid_3"/>
    <property type="match status" value="1"/>
</dbReference>
<accession>A0AAV6XR69</accession>
<dbReference type="SUPFAM" id="SSF52540">
    <property type="entry name" value="P-loop containing nucleoside triphosphate hydrolases"/>
    <property type="match status" value="1"/>
</dbReference>
<dbReference type="InterPro" id="IPR003960">
    <property type="entry name" value="ATPase_AAA_CS"/>
</dbReference>
<comment type="subcellular location">
    <subcellularLocation>
        <location evidence="1">Mitochondrion outer membrane</location>
        <topology evidence="1">Single-pass membrane protein</topology>
    </subcellularLocation>
</comment>
<keyword evidence="9" id="KW-1185">Reference proteome</keyword>
<evidence type="ECO:0000256" key="1">
    <source>
        <dbReference type="ARBA" id="ARBA00004572"/>
    </source>
</evidence>
<dbReference type="Proteomes" id="UP000826271">
    <property type="component" value="Unassembled WGS sequence"/>
</dbReference>
<dbReference type="InterPro" id="IPR041569">
    <property type="entry name" value="AAA_lid_3"/>
</dbReference>
<keyword evidence="3" id="KW-1000">Mitochondrion outer membrane</keyword>
<sequence length="921" mass="103117">MSSSSSAPNGNNRQPRQPLQKKTKGNNYYCFVNNGDGNQMINVPSPANSSFSFTSTSAARPVSANMLRPSSPQAALADSEIRRHFPMYNRVLAHMAQNQPRTHVQQFHQPFLQQGQQPQHQQSVQQMQQLVSQDENLRLFLTGEGGATNAGCCLNTVKDSIDMGISFDSFPYYLSERTKHHLVASYFIHMKCKVQPSGPKLQHSRHRVLLSGPEGSEMCQETLAMALSHHFGVKLLVLDCHMNLSDLSGFGQPLSNDILRFCLDTELRKYLKSVIYLSRSTDAPGSSNAILQSSVCQPALSLLYEKSQTGTLTIGDRVIYTGLKHCSIYSNIALRGPSFGNRGKVLILEKNSSNRIGVRFDVPIADGSDLGGVCEARHGFVCDANEVCIDVEEHIKPIFTPFKGFCPEGRLILFLKHAQNCLLENFEAFQGLNTMLNKLPENVFVIGSHIQKESAKQKENSCGKKEKDEKFLNIPKVFLNIYSDKISIEVPKDQKLLDEMKHQFIRDAEILKVRENMARLHHVLAKSGLQCKDIETLYVTDQKLTDENAEKVVKWALGYDLTANPQNYSNLQPVLSQESILYGLNNLWAIQSDQKNSSTLPKDIATENEFEKRILEDVILHTEIGVKFDDIGALDNIKDALKELVMLPLQMPELFSKGQLRKPCRGILLFGPPGTGKTMLAKAVASESGANFLNISMSSITSKWVGDSEKFVKAIFSLASKLAPSVVFIDEVDSLFGKRRDQEHEITRKIKNEFMLNWDGLRTKDTERVLVLAATNRPFDLDEAVIRRMPRRFMVNLPDVPNRSKIIKVILAKEDLANDVDFDGIAHMTDGFSGSDLKNLCVAAAYRPLREILEKGKHKSLGEKRVDIRPLNMLDFKYASDQVRASVSNNSRSMVELLQWNELYGTGGSSSTKNASLSYYI</sequence>
<dbReference type="PANTHER" id="PTHR45644">
    <property type="entry name" value="AAA ATPASE, PUTATIVE (AFU_ORTHOLOGUE AFUA_2G12920)-RELATED-RELATED"/>
    <property type="match status" value="1"/>
</dbReference>
<keyword evidence="5" id="KW-0496">Mitochondrion</keyword>
<dbReference type="Gene3D" id="3.40.50.300">
    <property type="entry name" value="P-loop containing nucleotide triphosphate hydrolases"/>
    <property type="match status" value="1"/>
</dbReference>
<evidence type="ECO:0000259" key="7">
    <source>
        <dbReference type="SMART" id="SM00382"/>
    </source>
</evidence>
<evidence type="ECO:0000313" key="9">
    <source>
        <dbReference type="Proteomes" id="UP000826271"/>
    </source>
</evidence>
<evidence type="ECO:0000256" key="4">
    <source>
        <dbReference type="ARBA" id="ARBA00022840"/>
    </source>
</evidence>
<keyword evidence="2" id="KW-0547">Nucleotide-binding</keyword>
<dbReference type="GO" id="GO:0005524">
    <property type="term" value="F:ATP binding"/>
    <property type="evidence" value="ECO:0007669"/>
    <property type="project" value="UniProtKB-KW"/>
</dbReference>
<dbReference type="SMART" id="SM00382">
    <property type="entry name" value="AAA"/>
    <property type="match status" value="1"/>
</dbReference>
<name>A0AAV6XR69_9LAMI</name>
<dbReference type="InterPro" id="IPR027417">
    <property type="entry name" value="P-loop_NTPase"/>
</dbReference>
<feature type="compositionally biased region" description="Polar residues" evidence="6">
    <location>
        <begin position="1"/>
        <end position="17"/>
    </location>
</feature>
<dbReference type="GO" id="GO:0016887">
    <property type="term" value="F:ATP hydrolysis activity"/>
    <property type="evidence" value="ECO:0007669"/>
    <property type="project" value="InterPro"/>
</dbReference>
<dbReference type="PANTHER" id="PTHR45644:SF39">
    <property type="entry name" value="AAA-TYPE ATPASE FAMILY PROTEIN-RELATED"/>
    <property type="match status" value="1"/>
</dbReference>
<proteinExistence type="predicted"/>
<dbReference type="InterPro" id="IPR003959">
    <property type="entry name" value="ATPase_AAA_core"/>
</dbReference>
<evidence type="ECO:0000256" key="2">
    <source>
        <dbReference type="ARBA" id="ARBA00022741"/>
    </source>
</evidence>
<dbReference type="Pfam" id="PF00004">
    <property type="entry name" value="AAA"/>
    <property type="match status" value="1"/>
</dbReference>
<keyword evidence="4" id="KW-0067">ATP-binding</keyword>
<dbReference type="InterPro" id="IPR051701">
    <property type="entry name" value="Mito_OM_Translocase_MSP1"/>
</dbReference>
<evidence type="ECO:0000256" key="3">
    <source>
        <dbReference type="ARBA" id="ARBA00022787"/>
    </source>
</evidence>
<organism evidence="8 9">
    <name type="scientific">Buddleja alternifolia</name>
    <dbReference type="NCBI Taxonomy" id="168488"/>
    <lineage>
        <taxon>Eukaryota</taxon>
        <taxon>Viridiplantae</taxon>
        <taxon>Streptophyta</taxon>
        <taxon>Embryophyta</taxon>
        <taxon>Tracheophyta</taxon>
        <taxon>Spermatophyta</taxon>
        <taxon>Magnoliopsida</taxon>
        <taxon>eudicotyledons</taxon>
        <taxon>Gunneridae</taxon>
        <taxon>Pentapetalae</taxon>
        <taxon>asterids</taxon>
        <taxon>lamiids</taxon>
        <taxon>Lamiales</taxon>
        <taxon>Scrophulariaceae</taxon>
        <taxon>Buddlejeae</taxon>
        <taxon>Buddleja</taxon>
    </lineage>
</organism>
<dbReference type="EMBL" id="WHWC01000004">
    <property type="protein sequence ID" value="KAG8384963.1"/>
    <property type="molecule type" value="Genomic_DNA"/>
</dbReference>
<dbReference type="Pfam" id="PF24933">
    <property type="entry name" value="DUF7751"/>
    <property type="match status" value="1"/>
</dbReference>
<dbReference type="FunFam" id="3.40.50.300:FF:000416">
    <property type="entry name" value="p-loop nucleoside triphosphate hydrolase superfamily protein"/>
    <property type="match status" value="1"/>
</dbReference>
<reference evidence="8" key="1">
    <citation type="submission" date="2019-10" db="EMBL/GenBank/DDBJ databases">
        <authorList>
            <person name="Zhang R."/>
            <person name="Pan Y."/>
            <person name="Wang J."/>
            <person name="Ma R."/>
            <person name="Yu S."/>
        </authorList>
    </citation>
    <scope>NUCLEOTIDE SEQUENCE</scope>
    <source>
        <strain evidence="8">LA-IB0</strain>
        <tissue evidence="8">Leaf</tissue>
    </source>
</reference>
<dbReference type="AlphaFoldDB" id="A0AAV6XR69"/>
<dbReference type="PROSITE" id="PS00674">
    <property type="entry name" value="AAA"/>
    <property type="match status" value="1"/>
</dbReference>
<evidence type="ECO:0000256" key="5">
    <source>
        <dbReference type="ARBA" id="ARBA00023128"/>
    </source>
</evidence>
<dbReference type="GO" id="GO:0005741">
    <property type="term" value="C:mitochondrial outer membrane"/>
    <property type="evidence" value="ECO:0007669"/>
    <property type="project" value="UniProtKB-SubCell"/>
</dbReference>
<gene>
    <name evidence="8" type="ORF">BUALT_Bualt04G0172800</name>
</gene>
<dbReference type="InterPro" id="IPR003593">
    <property type="entry name" value="AAA+_ATPase"/>
</dbReference>
<protein>
    <recommendedName>
        <fullName evidence="7">AAA+ ATPase domain-containing protein</fullName>
    </recommendedName>
</protein>
<evidence type="ECO:0000256" key="6">
    <source>
        <dbReference type="SAM" id="MobiDB-lite"/>
    </source>
</evidence>
<dbReference type="InterPro" id="IPR056653">
    <property type="entry name" value="DUF7751"/>
</dbReference>
<dbReference type="Gene3D" id="1.10.8.60">
    <property type="match status" value="1"/>
</dbReference>
<feature type="domain" description="AAA+ ATPase" evidence="7">
    <location>
        <begin position="663"/>
        <end position="799"/>
    </location>
</feature>
<keyword evidence="3" id="KW-0472">Membrane</keyword>
<feature type="region of interest" description="Disordered" evidence="6">
    <location>
        <begin position="1"/>
        <end position="28"/>
    </location>
</feature>
<evidence type="ECO:0000313" key="8">
    <source>
        <dbReference type="EMBL" id="KAG8384963.1"/>
    </source>
</evidence>